<dbReference type="InterPro" id="IPR040256">
    <property type="entry name" value="At4g02000-like"/>
</dbReference>
<feature type="domain" description="DUF4283" evidence="2">
    <location>
        <begin position="271"/>
        <end position="354"/>
    </location>
</feature>
<name>A0A7N0TY32_KALFE</name>
<feature type="compositionally biased region" description="Pro residues" evidence="1">
    <location>
        <begin position="86"/>
        <end position="95"/>
    </location>
</feature>
<evidence type="ECO:0000313" key="3">
    <source>
        <dbReference type="EnsemblPlants" id="Kaladp0047s0235.1.v1.1"/>
    </source>
</evidence>
<dbReference type="InterPro" id="IPR025558">
    <property type="entry name" value="DUF4283"/>
</dbReference>
<dbReference type="PANTHER" id="PTHR31286:SF99">
    <property type="entry name" value="DUF4283 DOMAIN-CONTAINING PROTEIN"/>
    <property type="match status" value="1"/>
</dbReference>
<feature type="region of interest" description="Disordered" evidence="1">
    <location>
        <begin position="44"/>
        <end position="203"/>
    </location>
</feature>
<sequence>MPVNHPTSAPSKLRLPPPRLGWCVASLPVLLAGPLPPCSTSCCPLQPLPFSPPRPSPRLRSPRDSRPLPGGFRSAAIAPSMDPASGEPPRPPAPHSGPSISAHPQQTPVAPQNPTHAASLPDPLPDNQQHPQQADAPAPAEVTPPPPRPAHADIQQTPAQSDAAVVKDASPDQAGPTALKGAPPTTAHSPPPPTVGTSAPASADKAAWPALATHKGALAGRWAAEAPSFAEAIAQPVRPLHPVIEVPKRLKSSKDGKPAILYTPTEIGLGAKQLQFAVVAKFSTGKPKAEEIRSFISANWKIKGPFTVGSLDPRHELIVLDSQSDLVEAMACPRHQVGRFLFRLFRWSPSFNPKHESSRAAVWIRVPGLNPLFFNDGLLRPNGEEIGQYLMADERTLNMTCPAYARMLVEIDLRQPLVREVYIGSTTGEGDNYEIIYEGRLAYCSKCRMQGHNLAERRKAKQANQREKAASRTETKVRLAPREVSQLRAKVFQEWGEVDDARAEAMEARKAPAPPSAAGDSYQTPAGVESRTPREPSPTGAPEPRTGNAYLNQPVP</sequence>
<feature type="compositionally biased region" description="Pro residues" evidence="1">
    <location>
        <begin position="46"/>
        <end position="56"/>
    </location>
</feature>
<dbReference type="EnsemblPlants" id="Kaladp0047s0235.1.v1.1">
    <property type="protein sequence ID" value="Kaladp0047s0235.1.v1.1"/>
    <property type="gene ID" value="Kaladp0047s0235.v1.1"/>
</dbReference>
<dbReference type="PANTHER" id="PTHR31286">
    <property type="entry name" value="GLYCINE-RICH CELL WALL STRUCTURAL PROTEIN 1.8-LIKE"/>
    <property type="match status" value="1"/>
</dbReference>
<organism evidence="3 4">
    <name type="scientific">Kalanchoe fedtschenkoi</name>
    <name type="common">Lavender scallops</name>
    <name type="synonym">South American air plant</name>
    <dbReference type="NCBI Taxonomy" id="63787"/>
    <lineage>
        <taxon>Eukaryota</taxon>
        <taxon>Viridiplantae</taxon>
        <taxon>Streptophyta</taxon>
        <taxon>Embryophyta</taxon>
        <taxon>Tracheophyta</taxon>
        <taxon>Spermatophyta</taxon>
        <taxon>Magnoliopsida</taxon>
        <taxon>eudicotyledons</taxon>
        <taxon>Gunneridae</taxon>
        <taxon>Pentapetalae</taxon>
        <taxon>Saxifragales</taxon>
        <taxon>Crassulaceae</taxon>
        <taxon>Kalanchoe</taxon>
    </lineage>
</organism>
<dbReference type="Pfam" id="PF14111">
    <property type="entry name" value="DUF4283"/>
    <property type="match status" value="1"/>
</dbReference>
<keyword evidence="4" id="KW-1185">Reference proteome</keyword>
<dbReference type="Proteomes" id="UP000594263">
    <property type="component" value="Unplaced"/>
</dbReference>
<evidence type="ECO:0000313" key="4">
    <source>
        <dbReference type="Proteomes" id="UP000594263"/>
    </source>
</evidence>
<proteinExistence type="predicted"/>
<evidence type="ECO:0000256" key="1">
    <source>
        <dbReference type="SAM" id="MobiDB-lite"/>
    </source>
</evidence>
<accession>A0A7N0TY32</accession>
<feature type="region of interest" description="Disordered" evidence="1">
    <location>
        <begin position="457"/>
        <end position="478"/>
    </location>
</feature>
<feature type="compositionally biased region" description="Low complexity" evidence="1">
    <location>
        <begin position="125"/>
        <end position="141"/>
    </location>
</feature>
<dbReference type="AlphaFoldDB" id="A0A7N0TY32"/>
<dbReference type="OMA" id="HADIQQT"/>
<protein>
    <recommendedName>
        <fullName evidence="2">DUF4283 domain-containing protein</fullName>
    </recommendedName>
</protein>
<feature type="region of interest" description="Disordered" evidence="1">
    <location>
        <begin position="503"/>
        <end position="556"/>
    </location>
</feature>
<reference evidence="3" key="1">
    <citation type="submission" date="2021-01" db="UniProtKB">
        <authorList>
            <consortium name="EnsemblPlants"/>
        </authorList>
    </citation>
    <scope>IDENTIFICATION</scope>
</reference>
<feature type="compositionally biased region" description="Polar residues" evidence="1">
    <location>
        <begin position="102"/>
        <end position="116"/>
    </location>
</feature>
<feature type="compositionally biased region" description="Basic and acidic residues" evidence="1">
    <location>
        <begin position="464"/>
        <end position="478"/>
    </location>
</feature>
<evidence type="ECO:0000259" key="2">
    <source>
        <dbReference type="Pfam" id="PF14111"/>
    </source>
</evidence>
<dbReference type="Gramene" id="Kaladp0047s0235.1.v1.1">
    <property type="protein sequence ID" value="Kaladp0047s0235.1.v1.1"/>
    <property type="gene ID" value="Kaladp0047s0235.v1.1"/>
</dbReference>